<dbReference type="SUPFAM" id="SSF101852">
    <property type="entry name" value="Bacterial fluorinating enzyme, C-terminal domain"/>
    <property type="match status" value="1"/>
</dbReference>
<dbReference type="InterPro" id="IPR023228">
    <property type="entry name" value="SAM_OH_AdoTrfase_N_sf"/>
</dbReference>
<dbReference type="InterPro" id="IPR046469">
    <property type="entry name" value="SAM_HAT_N"/>
</dbReference>
<protein>
    <submittedName>
        <fullName evidence="5">Adenosyl-chloride synthase</fullName>
        <ecNumber evidence="5">2.5.1.94</ecNumber>
    </submittedName>
</protein>
<dbReference type="Proteomes" id="UP000318626">
    <property type="component" value="Chromosome"/>
</dbReference>
<accession>A0A518C4A5</accession>
<feature type="domain" description="S-adenosyl-l-methionine hydroxide adenosyltransferase N-terminal" evidence="3">
    <location>
        <begin position="8"/>
        <end position="153"/>
    </location>
</feature>
<sequence>MFIPGGIIALTTDFQTDSFYVAEMKVAAHQIAREALIVDVTHAIAPQDVKQASWILLRALEAFPEGTVHVCVVDPGVGTDRKILAAIIHGQAVIGPDNGLFDVIASRYHVAAIIELNNEVYFGPRRSHTFHGRDIMAPMAAHLVRGIPLESLGDSLHRPLVTQETKAKIFAKRQENEIHGQFIYADSFGNCVTNIFEDDIPDDWDRRRLRVESGSHAVDGIVSTYGEREVGASAALVGSSGQLEWAVVQGSAAQKYGFEAGIAVKIVRENA</sequence>
<evidence type="ECO:0000259" key="3">
    <source>
        <dbReference type="Pfam" id="PF01887"/>
    </source>
</evidence>
<dbReference type="Pfam" id="PF01887">
    <property type="entry name" value="SAM_HAT_N"/>
    <property type="match status" value="1"/>
</dbReference>
<evidence type="ECO:0000313" key="6">
    <source>
        <dbReference type="Proteomes" id="UP000318626"/>
    </source>
</evidence>
<dbReference type="OrthoDB" id="9792195at2"/>
<keyword evidence="6" id="KW-1185">Reference proteome</keyword>
<keyword evidence="5" id="KW-0808">Transferase</keyword>
<dbReference type="SUPFAM" id="SSF102522">
    <property type="entry name" value="Bacterial fluorinating enzyme, N-terminal domain"/>
    <property type="match status" value="1"/>
</dbReference>
<dbReference type="PANTHER" id="PTHR35092">
    <property type="entry name" value="CHLORINASE MJ1651"/>
    <property type="match status" value="1"/>
</dbReference>
<dbReference type="Gene3D" id="3.40.50.10790">
    <property type="entry name" value="S-adenosyl-l-methionine hydroxide adenosyltransferase, N-terminal"/>
    <property type="match status" value="1"/>
</dbReference>
<dbReference type="InterPro" id="IPR046470">
    <property type="entry name" value="SAM_HAT_C"/>
</dbReference>
<name>A0A518C4A5_9BACT</name>
<evidence type="ECO:0000256" key="1">
    <source>
        <dbReference type="ARBA" id="ARBA00022691"/>
    </source>
</evidence>
<dbReference type="PANTHER" id="PTHR35092:SF1">
    <property type="entry name" value="CHLORINASE MJ1651"/>
    <property type="match status" value="1"/>
</dbReference>
<dbReference type="Pfam" id="PF20257">
    <property type="entry name" value="SAM_HAT_C"/>
    <property type="match status" value="1"/>
</dbReference>
<dbReference type="PIRSF" id="PIRSF006779">
    <property type="entry name" value="UCP006779"/>
    <property type="match status" value="1"/>
</dbReference>
<dbReference type="RefSeq" id="WP_144971045.1">
    <property type="nucleotide sequence ID" value="NZ_CP036289.1"/>
</dbReference>
<feature type="domain" description="S-adenosyl-l-methionine hydroxide adenosyltransferase C-terminal" evidence="4">
    <location>
        <begin position="180"/>
        <end position="264"/>
    </location>
</feature>
<dbReference type="EC" id="2.5.1.94" evidence="5"/>
<evidence type="ECO:0000259" key="4">
    <source>
        <dbReference type="Pfam" id="PF20257"/>
    </source>
</evidence>
<proteinExistence type="inferred from homology"/>
<dbReference type="InterPro" id="IPR002747">
    <property type="entry name" value="SAM_OH_AdoTrfase"/>
</dbReference>
<dbReference type="AlphaFoldDB" id="A0A518C4A5"/>
<comment type="similarity">
    <text evidence="2">Belongs to the SAM hydrolase / SAM-dependent halogenase family.</text>
</comment>
<organism evidence="5 6">
    <name type="scientific">Bremerella volcania</name>
    <dbReference type="NCBI Taxonomy" id="2527984"/>
    <lineage>
        <taxon>Bacteria</taxon>
        <taxon>Pseudomonadati</taxon>
        <taxon>Planctomycetota</taxon>
        <taxon>Planctomycetia</taxon>
        <taxon>Pirellulales</taxon>
        <taxon>Pirellulaceae</taxon>
        <taxon>Bremerella</taxon>
    </lineage>
</organism>
<reference evidence="6" key="1">
    <citation type="submission" date="2019-02" db="EMBL/GenBank/DDBJ databases">
        <title>Deep-cultivation of Planctomycetes and their phenomic and genomic characterization uncovers novel biology.</title>
        <authorList>
            <person name="Wiegand S."/>
            <person name="Jogler M."/>
            <person name="Boedeker C."/>
            <person name="Pinto D."/>
            <person name="Vollmers J."/>
            <person name="Rivas-Marin E."/>
            <person name="Kohn T."/>
            <person name="Peeters S.H."/>
            <person name="Heuer A."/>
            <person name="Rast P."/>
            <person name="Oberbeckmann S."/>
            <person name="Bunk B."/>
            <person name="Jeske O."/>
            <person name="Meyerdierks A."/>
            <person name="Storesund J.E."/>
            <person name="Kallscheuer N."/>
            <person name="Luecker S."/>
            <person name="Lage O.M."/>
            <person name="Pohl T."/>
            <person name="Merkel B.J."/>
            <person name="Hornburger P."/>
            <person name="Mueller R.-W."/>
            <person name="Bruemmer F."/>
            <person name="Labrenz M."/>
            <person name="Spormann A.M."/>
            <person name="Op den Camp H."/>
            <person name="Overmann J."/>
            <person name="Amann R."/>
            <person name="Jetten M.S.M."/>
            <person name="Mascher T."/>
            <person name="Medema M.H."/>
            <person name="Devos D.P."/>
            <person name="Kaster A.-K."/>
            <person name="Ovreas L."/>
            <person name="Rohde M."/>
            <person name="Galperin M.Y."/>
            <person name="Jogler C."/>
        </authorList>
    </citation>
    <scope>NUCLEOTIDE SEQUENCE [LARGE SCALE GENOMIC DNA]</scope>
    <source>
        <strain evidence="6">Pan97</strain>
    </source>
</reference>
<gene>
    <name evidence="5" type="primary">salL</name>
    <name evidence="5" type="ORF">Pan97_10440</name>
</gene>
<evidence type="ECO:0000313" key="5">
    <source>
        <dbReference type="EMBL" id="QDU74041.1"/>
    </source>
</evidence>
<dbReference type="KEGG" id="bvo:Pan97_10440"/>
<dbReference type="Gene3D" id="2.40.30.90">
    <property type="entry name" value="Bacterial fluorinating enzyme like"/>
    <property type="match status" value="1"/>
</dbReference>
<dbReference type="EMBL" id="CP036289">
    <property type="protein sequence ID" value="QDU74041.1"/>
    <property type="molecule type" value="Genomic_DNA"/>
</dbReference>
<dbReference type="GO" id="GO:0016740">
    <property type="term" value="F:transferase activity"/>
    <property type="evidence" value="ECO:0007669"/>
    <property type="project" value="UniProtKB-KW"/>
</dbReference>
<keyword evidence="1" id="KW-0949">S-adenosyl-L-methionine</keyword>
<evidence type="ECO:0000256" key="2">
    <source>
        <dbReference type="ARBA" id="ARBA00024035"/>
    </source>
</evidence>
<dbReference type="InterPro" id="IPR023227">
    <property type="entry name" value="SAM_OH_AdoTrfase_C_sf"/>
</dbReference>